<dbReference type="EMBL" id="CP036274">
    <property type="protein sequence ID" value="QDU26339.1"/>
    <property type="molecule type" value="Genomic_DNA"/>
</dbReference>
<keyword evidence="3" id="KW-1185">Reference proteome</keyword>
<evidence type="ECO:0000256" key="1">
    <source>
        <dbReference type="ARBA" id="ARBA00006484"/>
    </source>
</evidence>
<dbReference type="OrthoDB" id="9804774at2"/>
<evidence type="ECO:0000313" key="2">
    <source>
        <dbReference type="EMBL" id="QDU26339.1"/>
    </source>
</evidence>
<dbReference type="CDD" id="cd05233">
    <property type="entry name" value="SDR_c"/>
    <property type="match status" value="1"/>
</dbReference>
<dbReference type="Proteomes" id="UP000315017">
    <property type="component" value="Chromosome"/>
</dbReference>
<dbReference type="PROSITE" id="PS00061">
    <property type="entry name" value="ADH_SHORT"/>
    <property type="match status" value="1"/>
</dbReference>
<evidence type="ECO:0000313" key="3">
    <source>
        <dbReference type="Proteomes" id="UP000315017"/>
    </source>
</evidence>
<reference evidence="2 3" key="1">
    <citation type="submission" date="2019-02" db="EMBL/GenBank/DDBJ databases">
        <title>Deep-cultivation of Planctomycetes and their phenomic and genomic characterization uncovers novel biology.</title>
        <authorList>
            <person name="Wiegand S."/>
            <person name="Jogler M."/>
            <person name="Boedeker C."/>
            <person name="Pinto D."/>
            <person name="Vollmers J."/>
            <person name="Rivas-Marin E."/>
            <person name="Kohn T."/>
            <person name="Peeters S.H."/>
            <person name="Heuer A."/>
            <person name="Rast P."/>
            <person name="Oberbeckmann S."/>
            <person name="Bunk B."/>
            <person name="Jeske O."/>
            <person name="Meyerdierks A."/>
            <person name="Storesund J.E."/>
            <person name="Kallscheuer N."/>
            <person name="Luecker S."/>
            <person name="Lage O.M."/>
            <person name="Pohl T."/>
            <person name="Merkel B.J."/>
            <person name="Hornburger P."/>
            <person name="Mueller R.-W."/>
            <person name="Bruemmer F."/>
            <person name="Labrenz M."/>
            <person name="Spormann A.M."/>
            <person name="Op den Camp H."/>
            <person name="Overmann J."/>
            <person name="Amann R."/>
            <person name="Jetten M.S.M."/>
            <person name="Mascher T."/>
            <person name="Medema M.H."/>
            <person name="Devos D.P."/>
            <person name="Kaster A.-K."/>
            <person name="Ovreas L."/>
            <person name="Rohde M."/>
            <person name="Galperin M.Y."/>
            <person name="Jogler C."/>
        </authorList>
    </citation>
    <scope>NUCLEOTIDE SEQUENCE [LARGE SCALE GENOMIC DNA]</scope>
    <source>
        <strain evidence="2 3">ETA_A8</strain>
    </source>
</reference>
<dbReference type="PRINTS" id="PR00080">
    <property type="entry name" value="SDRFAMILY"/>
</dbReference>
<dbReference type="InterPro" id="IPR036291">
    <property type="entry name" value="NAD(P)-bd_dom_sf"/>
</dbReference>
<dbReference type="RefSeq" id="WP_145086740.1">
    <property type="nucleotide sequence ID" value="NZ_CP036274.1"/>
</dbReference>
<gene>
    <name evidence="2" type="ORF">ETAA8_14170</name>
</gene>
<dbReference type="GO" id="GO:0032787">
    <property type="term" value="P:monocarboxylic acid metabolic process"/>
    <property type="evidence" value="ECO:0007669"/>
    <property type="project" value="UniProtKB-ARBA"/>
</dbReference>
<accession>A0A517Y7W6</accession>
<dbReference type="FunFam" id="3.40.50.720:FF:000084">
    <property type="entry name" value="Short-chain dehydrogenase reductase"/>
    <property type="match status" value="1"/>
</dbReference>
<organism evidence="2 3">
    <name type="scientific">Anatilimnocola aggregata</name>
    <dbReference type="NCBI Taxonomy" id="2528021"/>
    <lineage>
        <taxon>Bacteria</taxon>
        <taxon>Pseudomonadati</taxon>
        <taxon>Planctomycetota</taxon>
        <taxon>Planctomycetia</taxon>
        <taxon>Pirellulales</taxon>
        <taxon>Pirellulaceae</taxon>
        <taxon>Anatilimnocola</taxon>
    </lineage>
</organism>
<dbReference type="PANTHER" id="PTHR42879">
    <property type="entry name" value="3-OXOACYL-(ACYL-CARRIER-PROTEIN) REDUCTASE"/>
    <property type="match status" value="1"/>
</dbReference>
<dbReference type="InterPro" id="IPR002347">
    <property type="entry name" value="SDR_fam"/>
</dbReference>
<dbReference type="GO" id="GO:0047936">
    <property type="term" value="F:glucose 1-dehydrogenase [NAD(P)+] activity"/>
    <property type="evidence" value="ECO:0007669"/>
    <property type="project" value="UniProtKB-EC"/>
</dbReference>
<dbReference type="AlphaFoldDB" id="A0A517Y7W6"/>
<proteinExistence type="inferred from homology"/>
<dbReference type="Gene3D" id="3.40.50.720">
    <property type="entry name" value="NAD(P)-binding Rossmann-like Domain"/>
    <property type="match status" value="1"/>
</dbReference>
<sequence length="261" mass="27584">MNLLGRKALVTGAARGIGRGCALELARAGADVAINDRAASAEAESLVAEIQALGRHAALIDGDAFARASCQEIVARAIQALGRIDILVSNPAFSRRGDYLDYDPDLFEKTLQGTLTAGFHMSQFVARHMVQRQQRGKIVFISSVHARIPFARAAAYNAAKAGLNHLAKTLAAELLPQRINVNVIEPGWIDTPGEHATFGSDKIAEAAPSLPWGRLGQPEEIGKAAAFLCSDDADYITGTSLLVDGGLALRAAIPAAEPPRT</sequence>
<dbReference type="SUPFAM" id="SSF51735">
    <property type="entry name" value="NAD(P)-binding Rossmann-fold domains"/>
    <property type="match status" value="1"/>
</dbReference>
<dbReference type="InterPro" id="IPR020904">
    <property type="entry name" value="Sc_DH/Rdtase_CS"/>
</dbReference>
<keyword evidence="2" id="KW-0560">Oxidoreductase</keyword>
<dbReference type="EC" id="1.1.1.47" evidence="2"/>
<protein>
    <submittedName>
        <fullName evidence="2">Glucose 1-dehydrogenase</fullName>
        <ecNumber evidence="2">1.1.1.47</ecNumber>
    </submittedName>
</protein>
<dbReference type="KEGG" id="aagg:ETAA8_14170"/>
<dbReference type="InterPro" id="IPR050259">
    <property type="entry name" value="SDR"/>
</dbReference>
<dbReference type="Pfam" id="PF13561">
    <property type="entry name" value="adh_short_C2"/>
    <property type="match status" value="1"/>
</dbReference>
<name>A0A517Y7W6_9BACT</name>
<dbReference type="PRINTS" id="PR00081">
    <property type="entry name" value="GDHRDH"/>
</dbReference>
<comment type="similarity">
    <text evidence="1">Belongs to the short-chain dehydrogenases/reductases (SDR) family.</text>
</comment>